<organism evidence="1 2">
    <name type="scientific">Streptomyces glebosus</name>
    <dbReference type="NCBI Taxonomy" id="249580"/>
    <lineage>
        <taxon>Bacteria</taxon>
        <taxon>Bacillati</taxon>
        <taxon>Actinomycetota</taxon>
        <taxon>Actinomycetes</taxon>
        <taxon>Kitasatosporales</taxon>
        <taxon>Streptomycetaceae</taxon>
        <taxon>Streptomyces</taxon>
    </lineage>
</organism>
<dbReference type="AlphaFoldDB" id="A0A640SQT8"/>
<comment type="caution">
    <text evidence="1">The sequence shown here is derived from an EMBL/GenBank/DDBJ whole genome shotgun (WGS) entry which is preliminary data.</text>
</comment>
<evidence type="ECO:0000313" key="1">
    <source>
        <dbReference type="EMBL" id="GFE12466.1"/>
    </source>
</evidence>
<reference evidence="1 2" key="1">
    <citation type="submission" date="2019-12" db="EMBL/GenBank/DDBJ databases">
        <title>Whole genome shotgun sequence of Streptomyces hygroscopicus subsp. glebosus NBRC 13786.</title>
        <authorList>
            <person name="Ichikawa N."/>
            <person name="Kimura A."/>
            <person name="Kitahashi Y."/>
            <person name="Komaki H."/>
            <person name="Tamura T."/>
        </authorList>
    </citation>
    <scope>NUCLEOTIDE SEQUENCE [LARGE SCALE GENOMIC DNA]</scope>
    <source>
        <strain evidence="1 2">NBRC 13786</strain>
    </source>
</reference>
<protein>
    <submittedName>
        <fullName evidence="1">Uncharacterized protein</fullName>
    </submittedName>
</protein>
<dbReference type="EMBL" id="BLIO01000001">
    <property type="protein sequence ID" value="GFE12466.1"/>
    <property type="molecule type" value="Genomic_DNA"/>
</dbReference>
<name>A0A640SQT8_9ACTN</name>
<keyword evidence="2" id="KW-1185">Reference proteome</keyword>
<sequence>MKAGEPVAAPKADTVGDEPIALGMRGRRGGRMLGRMKRAPVIVHPPCTGGRRVTLYGQDLGRALRPGDVAAILRRAGFCATTFVWDDTGVFEWRDGGPDVWLMP</sequence>
<evidence type="ECO:0000313" key="2">
    <source>
        <dbReference type="Proteomes" id="UP000430079"/>
    </source>
</evidence>
<dbReference type="Proteomes" id="UP000430079">
    <property type="component" value="Unassembled WGS sequence"/>
</dbReference>
<gene>
    <name evidence="1" type="ORF">Sgleb_05130</name>
</gene>
<proteinExistence type="predicted"/>
<accession>A0A640SQT8</accession>